<feature type="transmembrane region" description="Helical" evidence="1">
    <location>
        <begin position="35"/>
        <end position="56"/>
    </location>
</feature>
<dbReference type="EMBL" id="JAXCGZ010009483">
    <property type="protein sequence ID" value="KAK7077043.1"/>
    <property type="molecule type" value="Genomic_DNA"/>
</dbReference>
<evidence type="ECO:0000313" key="3">
    <source>
        <dbReference type="Proteomes" id="UP001381693"/>
    </source>
</evidence>
<protein>
    <submittedName>
        <fullName evidence="2">Uncharacterized protein</fullName>
    </submittedName>
</protein>
<keyword evidence="3" id="KW-1185">Reference proteome</keyword>
<accession>A0AAN8X9M0</accession>
<feature type="transmembrane region" description="Helical" evidence="1">
    <location>
        <begin position="77"/>
        <end position="101"/>
    </location>
</feature>
<keyword evidence="1" id="KW-0812">Transmembrane</keyword>
<organism evidence="2 3">
    <name type="scientific">Halocaridina rubra</name>
    <name type="common">Hawaiian red shrimp</name>
    <dbReference type="NCBI Taxonomy" id="373956"/>
    <lineage>
        <taxon>Eukaryota</taxon>
        <taxon>Metazoa</taxon>
        <taxon>Ecdysozoa</taxon>
        <taxon>Arthropoda</taxon>
        <taxon>Crustacea</taxon>
        <taxon>Multicrustacea</taxon>
        <taxon>Malacostraca</taxon>
        <taxon>Eumalacostraca</taxon>
        <taxon>Eucarida</taxon>
        <taxon>Decapoda</taxon>
        <taxon>Pleocyemata</taxon>
        <taxon>Caridea</taxon>
        <taxon>Atyoidea</taxon>
        <taxon>Atyidae</taxon>
        <taxon>Halocaridina</taxon>
    </lineage>
</organism>
<reference evidence="2 3" key="1">
    <citation type="submission" date="2023-11" db="EMBL/GenBank/DDBJ databases">
        <title>Halocaridina rubra genome assembly.</title>
        <authorList>
            <person name="Smith C."/>
        </authorList>
    </citation>
    <scope>NUCLEOTIDE SEQUENCE [LARGE SCALE GENOMIC DNA]</scope>
    <source>
        <strain evidence="2">EP-1</strain>
        <tissue evidence="2">Whole</tissue>
    </source>
</reference>
<keyword evidence="1" id="KW-0472">Membrane</keyword>
<name>A0AAN8X9M0_HALRR</name>
<keyword evidence="1" id="KW-1133">Transmembrane helix</keyword>
<sequence length="134" mass="14880">MSPKMGNSSETSSSQNVQPKYKGLFTSHIAPTSRAYFILFSFFVGVLMLTTGSVFYHVIYIRPMSGTHPMHTPPLPLAIVLICGGVMAILTSFGVACKYGFDDGDDSLEEETYNFYKDDVLDHQHQYNTSEPPV</sequence>
<comment type="caution">
    <text evidence="2">The sequence shown here is derived from an EMBL/GenBank/DDBJ whole genome shotgun (WGS) entry which is preliminary data.</text>
</comment>
<dbReference type="Proteomes" id="UP001381693">
    <property type="component" value="Unassembled WGS sequence"/>
</dbReference>
<evidence type="ECO:0000256" key="1">
    <source>
        <dbReference type="SAM" id="Phobius"/>
    </source>
</evidence>
<gene>
    <name evidence="2" type="ORF">SK128_006634</name>
</gene>
<proteinExistence type="predicted"/>
<evidence type="ECO:0000313" key="2">
    <source>
        <dbReference type="EMBL" id="KAK7077043.1"/>
    </source>
</evidence>
<dbReference type="AlphaFoldDB" id="A0AAN8X9M0"/>